<evidence type="ECO:0000256" key="11">
    <source>
        <dbReference type="ARBA" id="ARBA00047268"/>
    </source>
</evidence>
<evidence type="ECO:0000259" key="16">
    <source>
        <dbReference type="PROSITE" id="PS50015"/>
    </source>
</evidence>
<dbReference type="GO" id="GO:0016020">
    <property type="term" value="C:membrane"/>
    <property type="evidence" value="ECO:0007669"/>
    <property type="project" value="GOC"/>
</dbReference>
<dbReference type="FunFam" id="3.60.21.10:FF:000077">
    <property type="entry name" value="Sphingomyelin phosphodiesterase"/>
    <property type="match status" value="1"/>
</dbReference>
<dbReference type="PANTHER" id="PTHR10340">
    <property type="entry name" value="SPHINGOMYELIN PHOSPHODIESTERASE"/>
    <property type="match status" value="1"/>
</dbReference>
<comment type="catalytic activity">
    <reaction evidence="11">
        <text>a sphingomyelin + H2O = phosphocholine + an N-acylsphing-4-enine + H(+)</text>
        <dbReference type="Rhea" id="RHEA:19253"/>
        <dbReference type="ChEBI" id="CHEBI:15377"/>
        <dbReference type="ChEBI" id="CHEBI:15378"/>
        <dbReference type="ChEBI" id="CHEBI:17636"/>
        <dbReference type="ChEBI" id="CHEBI:52639"/>
        <dbReference type="ChEBI" id="CHEBI:295975"/>
        <dbReference type="EC" id="3.1.4.12"/>
    </reaction>
    <physiologicalReaction direction="left-to-right" evidence="11">
        <dbReference type="Rhea" id="RHEA:19254"/>
    </physiologicalReaction>
</comment>
<dbReference type="EC" id="3.1.4.12" evidence="12"/>
<organism evidence="17 18">
    <name type="scientific">Microctonus aethiopoides</name>
    <dbReference type="NCBI Taxonomy" id="144406"/>
    <lineage>
        <taxon>Eukaryota</taxon>
        <taxon>Metazoa</taxon>
        <taxon>Ecdysozoa</taxon>
        <taxon>Arthropoda</taxon>
        <taxon>Hexapoda</taxon>
        <taxon>Insecta</taxon>
        <taxon>Pterygota</taxon>
        <taxon>Neoptera</taxon>
        <taxon>Endopterygota</taxon>
        <taxon>Hymenoptera</taxon>
        <taxon>Apocrita</taxon>
        <taxon>Ichneumonoidea</taxon>
        <taxon>Braconidae</taxon>
        <taxon>Euphorinae</taxon>
        <taxon>Microctonus</taxon>
    </lineage>
</organism>
<evidence type="ECO:0000256" key="6">
    <source>
        <dbReference type="ARBA" id="ARBA00022801"/>
    </source>
</evidence>
<keyword evidence="4 13" id="KW-0479">Metal-binding</keyword>
<dbReference type="Pfam" id="PF19272">
    <property type="entry name" value="ASMase_C"/>
    <property type="match status" value="1"/>
</dbReference>
<evidence type="ECO:0000256" key="2">
    <source>
        <dbReference type="ARBA" id="ARBA00008234"/>
    </source>
</evidence>
<dbReference type="GO" id="GO:0061750">
    <property type="term" value="F:acid sphingomyelin phosphodiesterase activity"/>
    <property type="evidence" value="ECO:0007669"/>
    <property type="project" value="TreeGrafter"/>
</dbReference>
<feature type="binding site" evidence="13">
    <location>
        <position position="177"/>
    </location>
    <ligand>
        <name>Zn(2+)</name>
        <dbReference type="ChEBI" id="CHEBI:29105"/>
        <label>1</label>
    </ligand>
</feature>
<feature type="disulfide bond" evidence="14">
    <location>
        <begin position="59"/>
        <end position="135"/>
    </location>
</feature>
<dbReference type="PIRSF" id="PIRSF000948">
    <property type="entry name" value="Sphingomy_PDE"/>
    <property type="match status" value="1"/>
</dbReference>
<dbReference type="EMBL" id="JAQQBS010000002">
    <property type="protein sequence ID" value="KAK0171800.1"/>
    <property type="molecule type" value="Genomic_DNA"/>
</dbReference>
<comment type="similarity">
    <text evidence="2 12">Belongs to the acid sphingomyelinase family.</text>
</comment>
<dbReference type="CDD" id="cd00842">
    <property type="entry name" value="MPP_ASMase"/>
    <property type="match status" value="1"/>
</dbReference>
<dbReference type="Proteomes" id="UP001168990">
    <property type="component" value="Unassembled WGS sequence"/>
</dbReference>
<evidence type="ECO:0000313" key="17">
    <source>
        <dbReference type="EMBL" id="KAK0171800.1"/>
    </source>
</evidence>
<keyword evidence="8 14" id="KW-1015">Disulfide bond</keyword>
<reference evidence="17" key="1">
    <citation type="journal article" date="2023" name="bioRxiv">
        <title>Scaffold-level genome assemblies of two parasitoid biocontrol wasps reveal the parthenogenesis mechanism and an associated novel virus.</title>
        <authorList>
            <person name="Inwood S."/>
            <person name="Skelly J."/>
            <person name="Guhlin J."/>
            <person name="Harrop T."/>
            <person name="Goldson S."/>
            <person name="Dearden P."/>
        </authorList>
    </citation>
    <scope>NUCLEOTIDE SEQUENCE</scope>
    <source>
        <strain evidence="17">Irish</strain>
        <tissue evidence="17">Whole body</tissue>
    </source>
</reference>
<feature type="signal peptide" evidence="15">
    <location>
        <begin position="1"/>
        <end position="24"/>
    </location>
</feature>
<comment type="function">
    <text evidence="12">Converts sphingomyelin to ceramide.</text>
</comment>
<feature type="disulfide bond" evidence="14">
    <location>
        <begin position="62"/>
        <end position="127"/>
    </location>
</feature>
<dbReference type="GO" id="GO:0005764">
    <property type="term" value="C:lysosome"/>
    <property type="evidence" value="ECO:0007669"/>
    <property type="project" value="TreeGrafter"/>
</dbReference>
<evidence type="ECO:0000256" key="4">
    <source>
        <dbReference type="ARBA" id="ARBA00022723"/>
    </source>
</evidence>
<dbReference type="AlphaFoldDB" id="A0AA39FLV7"/>
<evidence type="ECO:0000313" key="18">
    <source>
        <dbReference type="Proteomes" id="UP001168990"/>
    </source>
</evidence>
<dbReference type="GO" id="GO:0005615">
    <property type="term" value="C:extracellular space"/>
    <property type="evidence" value="ECO:0007669"/>
    <property type="project" value="TreeGrafter"/>
</dbReference>
<evidence type="ECO:0000256" key="3">
    <source>
        <dbReference type="ARBA" id="ARBA00022525"/>
    </source>
</evidence>
<dbReference type="InterPro" id="IPR011001">
    <property type="entry name" value="Saposin-like"/>
</dbReference>
<keyword evidence="9" id="KW-0325">Glycoprotein</keyword>
<feature type="binding site" evidence="13">
    <location>
        <position position="179"/>
    </location>
    <ligand>
        <name>Zn(2+)</name>
        <dbReference type="ChEBI" id="CHEBI:29105"/>
        <label>1</label>
    </ligand>
</feature>
<feature type="domain" description="Saposin B-type" evidence="16">
    <location>
        <begin position="55"/>
        <end position="139"/>
    </location>
</feature>
<evidence type="ECO:0000256" key="5">
    <source>
        <dbReference type="ARBA" id="ARBA00022729"/>
    </source>
</evidence>
<keyword evidence="10 12" id="KW-0326">Glycosidase</keyword>
<comment type="subcellular location">
    <subcellularLocation>
        <location evidence="1">Secreted</location>
    </subcellularLocation>
</comment>
<evidence type="ECO:0000256" key="7">
    <source>
        <dbReference type="ARBA" id="ARBA00022833"/>
    </source>
</evidence>
<dbReference type="InterPro" id="IPR029052">
    <property type="entry name" value="Metallo-depent_PP-like"/>
</dbReference>
<reference evidence="17" key="2">
    <citation type="submission" date="2023-03" db="EMBL/GenBank/DDBJ databases">
        <authorList>
            <person name="Inwood S.N."/>
            <person name="Skelly J.G."/>
            <person name="Guhlin J."/>
            <person name="Harrop T.W.R."/>
            <person name="Goldson S.G."/>
            <person name="Dearden P.K."/>
        </authorList>
    </citation>
    <scope>NUCLEOTIDE SEQUENCE</scope>
    <source>
        <strain evidence="17">Irish</strain>
        <tissue evidence="17">Whole body</tissue>
    </source>
</reference>
<dbReference type="PANTHER" id="PTHR10340:SF34">
    <property type="entry name" value="SPHINGOMYELIN PHOSPHODIESTERASE"/>
    <property type="match status" value="1"/>
</dbReference>
<keyword evidence="5 15" id="KW-0732">Signal</keyword>
<accession>A0AA39FLV7</accession>
<comment type="caution">
    <text evidence="17">The sequence shown here is derived from an EMBL/GenBank/DDBJ whole genome shotgun (WGS) entry which is preliminary data.</text>
</comment>
<evidence type="ECO:0000256" key="13">
    <source>
        <dbReference type="PIRSR" id="PIRSR000948-1"/>
    </source>
</evidence>
<dbReference type="InterPro" id="IPR011160">
    <property type="entry name" value="Sphingomy_PDE"/>
</dbReference>
<keyword evidence="6 12" id="KW-0378">Hydrolase</keyword>
<comment type="cofactor">
    <cofactor evidence="13">
        <name>Zn(2+)</name>
        <dbReference type="ChEBI" id="CHEBI:29105"/>
    </cofactor>
    <text evidence="13">Binds 2 Zn(2+) ions per subunit.</text>
</comment>
<dbReference type="InterPro" id="IPR045473">
    <property type="entry name" value="ASM_C"/>
</dbReference>
<feature type="disulfide bond" evidence="14">
    <location>
        <begin position="90"/>
        <end position="101"/>
    </location>
</feature>
<dbReference type="Gene3D" id="3.60.21.10">
    <property type="match status" value="1"/>
</dbReference>
<feature type="disulfide bond" evidence="14">
    <location>
        <begin position="192"/>
        <end position="197"/>
    </location>
</feature>
<evidence type="ECO:0000256" key="10">
    <source>
        <dbReference type="ARBA" id="ARBA00023295"/>
    </source>
</evidence>
<dbReference type="PROSITE" id="PS50015">
    <property type="entry name" value="SAP_B"/>
    <property type="match status" value="1"/>
</dbReference>
<feature type="disulfide bond" evidence="14">
    <location>
        <begin position="198"/>
        <end position="221"/>
    </location>
</feature>
<feature type="binding site" evidence="13">
    <location>
        <position position="290"/>
    </location>
    <ligand>
        <name>Zn(2+)</name>
        <dbReference type="ChEBI" id="CHEBI:29105"/>
        <label>2</label>
    </ligand>
</feature>
<sequence length="623" mass="71895">MNHQSGTINVILLLCLVVIPHSNSIHDVKIQSNNQRNKPSNLEQFFTRLEPSIKSQMTCTGCKLGAFLLQYSIKSGISNAEIKGRIHKFCAILLIQTPRVCQGVAEVFGDVIIHILRETDLGPSEICSVALSDDCEDTYSFQHEWEVAFPPVNKPPVKPPIPPKNGAPTFKVLHISDTHYDPYYQEGANAECNEPLCCRLINGAPLTSSAAAGRWGDYRKCDTPKRTIINMLKHIQKTHPDINYILWTGDLPAHDIWNQTREGNLNILRETVSQMVKTFPGIPIFPALGNHESAPVDSFAPPFAPEEYRPSWLYDELNEQWKRWLPDSTSNTIRRGAFYSVLIRPNFRIVSINMNYCNNKNWWLLLNSTDPVDELQWLVSVLDKAEIIGEKVHIIGHIPPGHSDCLKVWSKNYYRIINRYESTIVAQFFGHTHYDEFQVFYDTKNLERALSIAYVGPSVSPYYDLNPGYRIYYVDGDHPETTRMVVDHETWIMNLQEANRNNNYPIWQKLYNARQAYGMTSLLPQDWDSLIDKMSNDPTIFNLYYKYYYKNSPVRPQCDNQCRKRLLCDLRSGKSHDKNTLCQRIFMSSRHKSRINNSTSNELKLNNLQIIKGKINFMIYHRP</sequence>
<dbReference type="InterPro" id="IPR004843">
    <property type="entry name" value="Calcineurin-like_PHP"/>
</dbReference>
<dbReference type="SMART" id="SM00741">
    <property type="entry name" value="SapB"/>
    <property type="match status" value="1"/>
</dbReference>
<evidence type="ECO:0000256" key="9">
    <source>
        <dbReference type="ARBA" id="ARBA00023180"/>
    </source>
</evidence>
<gene>
    <name evidence="17" type="ORF">PV328_005202</name>
</gene>
<dbReference type="GO" id="GO:0016798">
    <property type="term" value="F:hydrolase activity, acting on glycosyl bonds"/>
    <property type="evidence" value="ECO:0007669"/>
    <property type="project" value="UniProtKB-KW"/>
</dbReference>
<dbReference type="GO" id="GO:0046513">
    <property type="term" value="P:ceramide biosynthetic process"/>
    <property type="evidence" value="ECO:0007669"/>
    <property type="project" value="TreeGrafter"/>
</dbReference>
<dbReference type="SUPFAM" id="SSF56300">
    <property type="entry name" value="Metallo-dependent phosphatases"/>
    <property type="match status" value="1"/>
</dbReference>
<dbReference type="Pfam" id="PF00149">
    <property type="entry name" value="Metallophos"/>
    <property type="match status" value="1"/>
</dbReference>
<dbReference type="InterPro" id="IPR008139">
    <property type="entry name" value="SaposinB_dom"/>
</dbReference>
<feature type="binding site" evidence="13">
    <location>
        <position position="250"/>
    </location>
    <ligand>
        <name>Zn(2+)</name>
        <dbReference type="ChEBI" id="CHEBI:29105"/>
        <label>1</label>
    </ligand>
</feature>
<feature type="disulfide bond" evidence="14">
    <location>
        <begin position="357"/>
        <end position="405"/>
    </location>
</feature>
<feature type="binding site" evidence="13">
    <location>
        <position position="431"/>
    </location>
    <ligand>
        <name>Zn(2+)</name>
        <dbReference type="ChEBI" id="CHEBI:29105"/>
        <label>2</label>
    </ligand>
</feature>
<evidence type="ECO:0000256" key="14">
    <source>
        <dbReference type="PIRSR" id="PIRSR000948-2"/>
    </source>
</evidence>
<evidence type="ECO:0000256" key="1">
    <source>
        <dbReference type="ARBA" id="ARBA00004613"/>
    </source>
</evidence>
<keyword evidence="3" id="KW-0964">Secreted</keyword>
<protein>
    <recommendedName>
        <fullName evidence="12">Sphingomyelin phosphodiesterase</fullName>
        <ecNumber evidence="12">3.1.4.12</ecNumber>
    </recommendedName>
</protein>
<feature type="disulfide bond" evidence="14">
    <location>
        <begin position="558"/>
        <end position="562"/>
    </location>
</feature>
<dbReference type="InterPro" id="IPR041805">
    <property type="entry name" value="ASMase/PPN1_MPP"/>
</dbReference>
<dbReference type="GO" id="GO:0006685">
    <property type="term" value="P:sphingomyelin catabolic process"/>
    <property type="evidence" value="ECO:0007669"/>
    <property type="project" value="UniProtKB-UniRule"/>
</dbReference>
<feature type="binding site" evidence="13">
    <location>
        <position position="397"/>
    </location>
    <ligand>
        <name>Zn(2+)</name>
        <dbReference type="ChEBI" id="CHEBI:29105"/>
        <label>2</label>
    </ligand>
</feature>
<feature type="binding site" evidence="13">
    <location>
        <position position="433"/>
    </location>
    <ligand>
        <name>Zn(2+)</name>
        <dbReference type="ChEBI" id="CHEBI:29105"/>
        <label>1</label>
    </ligand>
</feature>
<dbReference type="SUPFAM" id="SSF47862">
    <property type="entry name" value="Saposin"/>
    <property type="match status" value="1"/>
</dbReference>
<feature type="disulfide bond" evidence="14">
    <location>
        <begin position="568"/>
        <end position="582"/>
    </location>
</feature>
<feature type="chain" id="PRO_5041269015" description="Sphingomyelin phosphodiesterase" evidence="15">
    <location>
        <begin position="25"/>
        <end position="623"/>
    </location>
</feature>
<evidence type="ECO:0000256" key="15">
    <source>
        <dbReference type="SAM" id="SignalP"/>
    </source>
</evidence>
<keyword evidence="18" id="KW-1185">Reference proteome</keyword>
<evidence type="ECO:0000256" key="8">
    <source>
        <dbReference type="ARBA" id="ARBA00023157"/>
    </source>
</evidence>
<proteinExistence type="inferred from homology"/>
<keyword evidence="7 13" id="KW-0862">Zinc</keyword>
<evidence type="ECO:0000256" key="12">
    <source>
        <dbReference type="PIRNR" id="PIRNR000948"/>
    </source>
</evidence>
<name>A0AA39FLV7_9HYME</name>
<dbReference type="GO" id="GO:0046872">
    <property type="term" value="F:metal ion binding"/>
    <property type="evidence" value="ECO:0007669"/>
    <property type="project" value="UniProtKB-KW"/>
</dbReference>
<feature type="binding site" evidence="13">
    <location>
        <position position="250"/>
    </location>
    <ligand>
        <name>Zn(2+)</name>
        <dbReference type="ChEBI" id="CHEBI:29105"/>
        <label>2</label>
    </ligand>
</feature>